<reference evidence="2" key="2">
    <citation type="journal article" date="2018" name="Hortic Res">
        <title>Improved Brassica rapa reference genome by single-molecule sequencing and chromosome conformation capture technologies.</title>
        <authorList>
            <person name="Zhang L."/>
            <person name="Cai X."/>
            <person name="Wu J."/>
            <person name="Liu M."/>
            <person name="Grob S."/>
            <person name="Cheng F."/>
            <person name="Liang J."/>
            <person name="Cai C."/>
            <person name="Liu Z."/>
            <person name="Liu B."/>
            <person name="Wang F."/>
            <person name="Li S."/>
            <person name="Liu F."/>
            <person name="Li X."/>
            <person name="Cheng L."/>
            <person name="Yang W."/>
            <person name="Li M.H."/>
            <person name="Grossniklaus U."/>
            <person name="Zheng H."/>
            <person name="Wang X."/>
        </authorList>
    </citation>
    <scope>NUCLEOTIDE SEQUENCE [LARGE SCALE GENOMIC DNA]</scope>
    <source>
        <strain evidence="2">cv. Chiifu-401-42</strain>
    </source>
</reference>
<dbReference type="AlphaFoldDB" id="M4FII3"/>
<accession>M4FII3</accession>
<reference evidence="1" key="3">
    <citation type="submission" date="2023-03" db="UniProtKB">
        <authorList>
            <consortium name="EnsemblPlants"/>
        </authorList>
    </citation>
    <scope>IDENTIFICATION</scope>
    <source>
        <strain evidence="1">cv. Chiifu-401-42</strain>
    </source>
</reference>
<reference evidence="2" key="1">
    <citation type="journal article" date="2011" name="Nat. Genet.">
        <title>The genome of the mesopolyploid crop species Brassica rapa.</title>
        <authorList>
            <consortium name="Brassica rapa Genome Sequencing Project Consortium"/>
            <person name="Wang X."/>
            <person name="Wang H."/>
            <person name="Wang J."/>
            <person name="Sun R."/>
            <person name="Wu J."/>
            <person name="Liu S."/>
            <person name="Bai Y."/>
            <person name="Mun J.H."/>
            <person name="Bancroft I."/>
            <person name="Cheng F."/>
            <person name="Huang S."/>
            <person name="Li X."/>
            <person name="Hua W."/>
            <person name="Wang J."/>
            <person name="Wang X."/>
            <person name="Freeling M."/>
            <person name="Pires J.C."/>
            <person name="Paterson A.H."/>
            <person name="Chalhoub B."/>
            <person name="Wang B."/>
            <person name="Hayward A."/>
            <person name="Sharpe A.G."/>
            <person name="Park B.S."/>
            <person name="Weisshaar B."/>
            <person name="Liu B."/>
            <person name="Li B."/>
            <person name="Liu B."/>
            <person name="Tong C."/>
            <person name="Song C."/>
            <person name="Duran C."/>
            <person name="Peng C."/>
            <person name="Geng C."/>
            <person name="Koh C."/>
            <person name="Lin C."/>
            <person name="Edwards D."/>
            <person name="Mu D."/>
            <person name="Shen D."/>
            <person name="Soumpourou E."/>
            <person name="Li F."/>
            <person name="Fraser F."/>
            <person name="Conant G."/>
            <person name="Lassalle G."/>
            <person name="King G.J."/>
            <person name="Bonnema G."/>
            <person name="Tang H."/>
            <person name="Wang H."/>
            <person name="Belcram H."/>
            <person name="Zhou H."/>
            <person name="Hirakawa H."/>
            <person name="Abe H."/>
            <person name="Guo H."/>
            <person name="Wang H."/>
            <person name="Jin H."/>
            <person name="Parkin I.A."/>
            <person name="Batley J."/>
            <person name="Kim J.S."/>
            <person name="Just J."/>
            <person name="Li J."/>
            <person name="Xu J."/>
            <person name="Deng J."/>
            <person name="Kim J.A."/>
            <person name="Li J."/>
            <person name="Yu J."/>
            <person name="Meng J."/>
            <person name="Wang J."/>
            <person name="Min J."/>
            <person name="Poulain J."/>
            <person name="Wang J."/>
            <person name="Hatakeyama K."/>
            <person name="Wu K."/>
            <person name="Wang L."/>
            <person name="Fang L."/>
            <person name="Trick M."/>
            <person name="Links M.G."/>
            <person name="Zhao M."/>
            <person name="Jin M."/>
            <person name="Ramchiary N."/>
            <person name="Drou N."/>
            <person name="Berkman P.J."/>
            <person name="Cai Q."/>
            <person name="Huang Q."/>
            <person name="Li R."/>
            <person name="Tabata S."/>
            <person name="Cheng S."/>
            <person name="Zhang S."/>
            <person name="Zhang S."/>
            <person name="Huang S."/>
            <person name="Sato S."/>
            <person name="Sun S."/>
            <person name="Kwon S.J."/>
            <person name="Choi S.R."/>
            <person name="Lee T.H."/>
            <person name="Fan W."/>
            <person name="Zhao X."/>
            <person name="Tan X."/>
            <person name="Xu X."/>
            <person name="Wang Y."/>
            <person name="Qiu Y."/>
            <person name="Yin Y."/>
            <person name="Li Y."/>
            <person name="Du Y."/>
            <person name="Liao Y."/>
            <person name="Lim Y."/>
            <person name="Narusaka Y."/>
            <person name="Wang Y."/>
            <person name="Wang Z."/>
            <person name="Li Z."/>
            <person name="Wang Z."/>
            <person name="Xiong Z."/>
            <person name="Zhang Z."/>
        </authorList>
    </citation>
    <scope>NUCLEOTIDE SEQUENCE [LARGE SCALE GENOMIC DNA]</scope>
    <source>
        <strain evidence="2">cv. Chiifu-401-42</strain>
    </source>
</reference>
<organism evidence="1 2">
    <name type="scientific">Brassica campestris</name>
    <name type="common">Field mustard</name>
    <dbReference type="NCBI Taxonomy" id="3711"/>
    <lineage>
        <taxon>Eukaryota</taxon>
        <taxon>Viridiplantae</taxon>
        <taxon>Streptophyta</taxon>
        <taxon>Embryophyta</taxon>
        <taxon>Tracheophyta</taxon>
        <taxon>Spermatophyta</taxon>
        <taxon>Magnoliopsida</taxon>
        <taxon>eudicotyledons</taxon>
        <taxon>Gunneridae</taxon>
        <taxon>Pentapetalae</taxon>
        <taxon>rosids</taxon>
        <taxon>malvids</taxon>
        <taxon>Brassicales</taxon>
        <taxon>Brassicaceae</taxon>
        <taxon>Brassiceae</taxon>
        <taxon>Brassica</taxon>
    </lineage>
</organism>
<dbReference type="HOGENOM" id="CLU_019862_1_0_1"/>
<keyword evidence="2" id="KW-1185">Reference proteome</keyword>
<protein>
    <submittedName>
        <fullName evidence="1">Uncharacterized protein</fullName>
    </submittedName>
</protein>
<dbReference type="Gramene" id="Bra040912.1">
    <property type="protein sequence ID" value="Bra040912.1-P"/>
    <property type="gene ID" value="Bra040912"/>
</dbReference>
<evidence type="ECO:0000313" key="1">
    <source>
        <dbReference type="EnsemblPlants" id="Bra040912.1-P"/>
    </source>
</evidence>
<dbReference type="EnsemblPlants" id="Bra040912.1">
    <property type="protein sequence ID" value="Bra040912.1-P"/>
    <property type="gene ID" value="Bra040912"/>
</dbReference>
<name>M4FII3_BRACM</name>
<proteinExistence type="predicted"/>
<dbReference type="Proteomes" id="UP000011750">
    <property type="component" value="Unassembled WGS sequence"/>
</dbReference>
<evidence type="ECO:0000313" key="2">
    <source>
        <dbReference type="Proteomes" id="UP000011750"/>
    </source>
</evidence>
<sequence length="259" mass="28736">MGSDSEPDDQSPVAAPAVATELNSWKGRDIDLGDIEFLVDDSMLPGWDPDLAYGDGRGTSKVPILDFDDFFAGLPSGFAAPPPTNKTVRPTVVAEGSLIINGGLSLLGSAIEASHREAMVYHFKEEKAERELARMQGEMLERDAQLARDHARAVRKAEHKGKREIIEVMKTRASQFQTEYGNLKNAFTLVGDFRKCRGSVGSLWKTQADDYVFEKEMMLMEGGMKEHAHAEALIPLIARKIQGFWDPIPFSPDRDRVSR</sequence>
<dbReference type="InParanoid" id="M4FII3"/>